<evidence type="ECO:0000313" key="2">
    <source>
        <dbReference type="Proteomes" id="UP001143364"/>
    </source>
</evidence>
<reference evidence="1" key="2">
    <citation type="submission" date="2023-01" db="EMBL/GenBank/DDBJ databases">
        <authorList>
            <person name="Sun Q."/>
            <person name="Evtushenko L."/>
        </authorList>
    </citation>
    <scope>NUCLEOTIDE SEQUENCE</scope>
    <source>
        <strain evidence="1">VKM B-2555</strain>
    </source>
</reference>
<evidence type="ECO:0000313" key="1">
    <source>
        <dbReference type="EMBL" id="GLK78145.1"/>
    </source>
</evidence>
<name>A0A9W6N585_9HYPH</name>
<sequence>MTALAHTVSVVANAPATLLARVWAEIQAFFEEAHAANVRTGREEPFGL</sequence>
<reference evidence="1" key="1">
    <citation type="journal article" date="2014" name="Int. J. Syst. Evol. Microbiol.">
        <title>Complete genome sequence of Corynebacterium casei LMG S-19264T (=DSM 44701T), isolated from a smear-ripened cheese.</title>
        <authorList>
            <consortium name="US DOE Joint Genome Institute (JGI-PGF)"/>
            <person name="Walter F."/>
            <person name="Albersmeier A."/>
            <person name="Kalinowski J."/>
            <person name="Ruckert C."/>
        </authorList>
    </citation>
    <scope>NUCLEOTIDE SEQUENCE</scope>
    <source>
        <strain evidence="1">VKM B-2555</strain>
    </source>
</reference>
<dbReference type="EMBL" id="BSFK01000016">
    <property type="protein sequence ID" value="GLK78145.1"/>
    <property type="molecule type" value="Genomic_DNA"/>
</dbReference>
<gene>
    <name evidence="1" type="ORF">GCM10008171_33990</name>
</gene>
<dbReference type="AlphaFoldDB" id="A0A9W6N585"/>
<comment type="caution">
    <text evidence="1">The sequence shown here is derived from an EMBL/GenBank/DDBJ whole genome shotgun (WGS) entry which is preliminary data.</text>
</comment>
<organism evidence="1 2">
    <name type="scientific">Methylopila jiangsuensis</name>
    <dbReference type="NCBI Taxonomy" id="586230"/>
    <lineage>
        <taxon>Bacteria</taxon>
        <taxon>Pseudomonadati</taxon>
        <taxon>Pseudomonadota</taxon>
        <taxon>Alphaproteobacteria</taxon>
        <taxon>Hyphomicrobiales</taxon>
        <taxon>Methylopilaceae</taxon>
        <taxon>Methylopila</taxon>
    </lineage>
</organism>
<proteinExistence type="predicted"/>
<accession>A0A9W6N585</accession>
<keyword evidence="2" id="KW-1185">Reference proteome</keyword>
<dbReference type="Proteomes" id="UP001143364">
    <property type="component" value="Unassembled WGS sequence"/>
</dbReference>
<protein>
    <submittedName>
        <fullName evidence="1">Uncharacterized protein</fullName>
    </submittedName>
</protein>
<dbReference type="RefSeq" id="WP_271205953.1">
    <property type="nucleotide sequence ID" value="NZ_BSFK01000016.1"/>
</dbReference>